<feature type="compositionally biased region" description="Polar residues" evidence="1">
    <location>
        <begin position="37"/>
        <end position="50"/>
    </location>
</feature>
<organism evidence="2 3">
    <name type="scientific">Hibiscus sabdariffa</name>
    <name type="common">roselle</name>
    <dbReference type="NCBI Taxonomy" id="183260"/>
    <lineage>
        <taxon>Eukaryota</taxon>
        <taxon>Viridiplantae</taxon>
        <taxon>Streptophyta</taxon>
        <taxon>Embryophyta</taxon>
        <taxon>Tracheophyta</taxon>
        <taxon>Spermatophyta</taxon>
        <taxon>Magnoliopsida</taxon>
        <taxon>eudicotyledons</taxon>
        <taxon>Gunneridae</taxon>
        <taxon>Pentapetalae</taxon>
        <taxon>rosids</taxon>
        <taxon>malvids</taxon>
        <taxon>Malvales</taxon>
        <taxon>Malvaceae</taxon>
        <taxon>Malvoideae</taxon>
        <taxon>Hibiscus</taxon>
    </lineage>
</organism>
<feature type="compositionally biased region" description="Low complexity" evidence="1">
    <location>
        <begin position="161"/>
        <end position="171"/>
    </location>
</feature>
<evidence type="ECO:0000313" key="2">
    <source>
        <dbReference type="EMBL" id="KAK8516716.1"/>
    </source>
</evidence>
<dbReference type="EMBL" id="JBBPBM010000057">
    <property type="protein sequence ID" value="KAK8516716.1"/>
    <property type="molecule type" value="Genomic_DNA"/>
</dbReference>
<gene>
    <name evidence="2" type="ORF">V6N12_049437</name>
</gene>
<dbReference type="Proteomes" id="UP001472677">
    <property type="component" value="Unassembled WGS sequence"/>
</dbReference>
<keyword evidence="3" id="KW-1185">Reference proteome</keyword>
<protein>
    <submittedName>
        <fullName evidence="2">Uncharacterized protein</fullName>
    </submittedName>
</protein>
<sequence length="179" mass="18836">MLPKLWNISSQSGVQRSFSFIPDKSSETVLSEPSPATPTNVGIQSRQPSSVAPVGGELQSSPMVAEVPLSNGCVSQHVVLSSTNAQSSIVGSQSAPPCSMVQSRSVQEPIVYRHKSKAFCGQQQRIVDDSTLQLVQDVSVDLVPDPANLVSDPVTFSIVPSHSSSSSSTSSSEKKLGIL</sequence>
<name>A0ABR2CDB3_9ROSI</name>
<feature type="region of interest" description="Disordered" evidence="1">
    <location>
        <begin position="158"/>
        <end position="179"/>
    </location>
</feature>
<evidence type="ECO:0000256" key="1">
    <source>
        <dbReference type="SAM" id="MobiDB-lite"/>
    </source>
</evidence>
<accession>A0ABR2CDB3</accession>
<reference evidence="2 3" key="1">
    <citation type="journal article" date="2024" name="G3 (Bethesda)">
        <title>Genome assembly of Hibiscus sabdariffa L. provides insights into metabolisms of medicinal natural products.</title>
        <authorList>
            <person name="Kim T."/>
        </authorList>
    </citation>
    <scope>NUCLEOTIDE SEQUENCE [LARGE SCALE GENOMIC DNA]</scope>
    <source>
        <strain evidence="2">TK-2024</strain>
        <tissue evidence="2">Old leaves</tissue>
    </source>
</reference>
<proteinExistence type="predicted"/>
<feature type="region of interest" description="Disordered" evidence="1">
    <location>
        <begin position="24"/>
        <end position="57"/>
    </location>
</feature>
<comment type="caution">
    <text evidence="2">The sequence shown here is derived from an EMBL/GenBank/DDBJ whole genome shotgun (WGS) entry which is preliminary data.</text>
</comment>
<evidence type="ECO:0000313" key="3">
    <source>
        <dbReference type="Proteomes" id="UP001472677"/>
    </source>
</evidence>